<accession>A0A2J8N1A6</accession>
<proteinExistence type="predicted"/>
<feature type="compositionally biased region" description="Basic and acidic residues" evidence="1">
    <location>
        <begin position="26"/>
        <end position="38"/>
    </location>
</feature>
<comment type="caution">
    <text evidence="2">The sequence shown here is derived from an EMBL/GenBank/DDBJ whole genome shotgun (WGS) entry which is preliminary data.</text>
</comment>
<feature type="region of interest" description="Disordered" evidence="1">
    <location>
        <begin position="26"/>
        <end position="47"/>
    </location>
</feature>
<reference evidence="2 3" key="1">
    <citation type="submission" date="2017-12" db="EMBL/GenBank/DDBJ databases">
        <title>High-resolution comparative analysis of great ape genomes.</title>
        <authorList>
            <person name="Pollen A."/>
            <person name="Hastie A."/>
            <person name="Hormozdiari F."/>
            <person name="Dougherty M."/>
            <person name="Liu R."/>
            <person name="Chaisson M."/>
            <person name="Hoppe E."/>
            <person name="Hill C."/>
            <person name="Pang A."/>
            <person name="Hillier L."/>
            <person name="Baker C."/>
            <person name="Armstrong J."/>
            <person name="Shendure J."/>
            <person name="Paten B."/>
            <person name="Wilson R."/>
            <person name="Chao H."/>
            <person name="Schneider V."/>
            <person name="Ventura M."/>
            <person name="Kronenberg Z."/>
            <person name="Murali S."/>
            <person name="Gordon D."/>
            <person name="Cantsilieris S."/>
            <person name="Munson K."/>
            <person name="Nelson B."/>
            <person name="Raja A."/>
            <person name="Underwood J."/>
            <person name="Diekhans M."/>
            <person name="Fiddes I."/>
            <person name="Haussler D."/>
            <person name="Eichler E."/>
        </authorList>
    </citation>
    <scope>NUCLEOTIDE SEQUENCE [LARGE SCALE GENOMIC DNA]</scope>
    <source>
        <strain evidence="2">Yerkes chimp pedigree #C0471</strain>
    </source>
</reference>
<evidence type="ECO:0000313" key="2">
    <source>
        <dbReference type="EMBL" id="PNI65546.1"/>
    </source>
</evidence>
<evidence type="ECO:0000313" key="3">
    <source>
        <dbReference type="Proteomes" id="UP000236370"/>
    </source>
</evidence>
<feature type="non-terminal residue" evidence="2">
    <location>
        <position position="47"/>
    </location>
</feature>
<organism evidence="2 3">
    <name type="scientific">Pan troglodytes</name>
    <name type="common">Chimpanzee</name>
    <dbReference type="NCBI Taxonomy" id="9598"/>
    <lineage>
        <taxon>Eukaryota</taxon>
        <taxon>Metazoa</taxon>
        <taxon>Chordata</taxon>
        <taxon>Craniata</taxon>
        <taxon>Vertebrata</taxon>
        <taxon>Euteleostomi</taxon>
        <taxon>Mammalia</taxon>
        <taxon>Eutheria</taxon>
        <taxon>Euarchontoglires</taxon>
        <taxon>Primates</taxon>
        <taxon>Haplorrhini</taxon>
        <taxon>Catarrhini</taxon>
        <taxon>Hominidae</taxon>
        <taxon>Pan</taxon>
    </lineage>
</organism>
<evidence type="ECO:0000256" key="1">
    <source>
        <dbReference type="SAM" id="MobiDB-lite"/>
    </source>
</evidence>
<dbReference type="AlphaFoldDB" id="A0A2J8N1A6"/>
<name>A0A2J8N1A6_PANTR</name>
<dbReference type="Proteomes" id="UP000236370">
    <property type="component" value="Unassembled WGS sequence"/>
</dbReference>
<protein>
    <submittedName>
        <fullName evidence="2">ST3GAL4 isoform 21</fullName>
    </submittedName>
</protein>
<sequence>MSVLSGPGWTTGCPWPQNHPNPCHISGREVARGSRDDSSPQESCCLL</sequence>
<gene>
    <name evidence="2" type="ORF">CK820_G0015471</name>
</gene>
<dbReference type="EMBL" id="NBAG03000239">
    <property type="protein sequence ID" value="PNI65546.1"/>
    <property type="molecule type" value="Genomic_DNA"/>
</dbReference>